<name>A0A227PHP7_9FLAO</name>
<dbReference type="Pfam" id="PF04851">
    <property type="entry name" value="ResIII"/>
    <property type="match status" value="1"/>
</dbReference>
<dbReference type="InterPro" id="IPR006935">
    <property type="entry name" value="Helicase/UvrB_N"/>
</dbReference>
<keyword evidence="3" id="KW-1185">Reference proteome</keyword>
<feature type="domain" description="Helicase ATP-binding" evidence="1">
    <location>
        <begin position="136"/>
        <end position="275"/>
    </location>
</feature>
<proteinExistence type="predicted"/>
<dbReference type="OrthoDB" id="9815222at2"/>
<keyword evidence="2" id="KW-0067">ATP-binding</keyword>
<dbReference type="Proteomes" id="UP000214684">
    <property type="component" value="Unassembled WGS sequence"/>
</dbReference>
<keyword evidence="2" id="KW-0347">Helicase</keyword>
<keyword evidence="2" id="KW-0378">Hydrolase</keyword>
<dbReference type="InterPro" id="IPR014001">
    <property type="entry name" value="Helicase_ATP-bd"/>
</dbReference>
<dbReference type="AlphaFoldDB" id="A0A227PHP7"/>
<dbReference type="SMART" id="SM00487">
    <property type="entry name" value="DEXDc"/>
    <property type="match status" value="1"/>
</dbReference>
<dbReference type="PROSITE" id="PS51192">
    <property type="entry name" value="HELICASE_ATP_BIND_1"/>
    <property type="match status" value="1"/>
</dbReference>
<dbReference type="Gene3D" id="3.40.50.300">
    <property type="entry name" value="P-loop containing nucleotide triphosphate hydrolases"/>
    <property type="match status" value="2"/>
</dbReference>
<gene>
    <name evidence="2" type="ORF">B0A64_04200</name>
</gene>
<protein>
    <submittedName>
        <fullName evidence="2">DNA helicase</fullName>
    </submittedName>
</protein>
<accession>A0A227PHP7</accession>
<keyword evidence="2" id="KW-0547">Nucleotide-binding</keyword>
<evidence type="ECO:0000259" key="1">
    <source>
        <dbReference type="PROSITE" id="PS51192"/>
    </source>
</evidence>
<comment type="caution">
    <text evidence="2">The sequence shown here is derived from an EMBL/GenBank/DDBJ whole genome shotgun (WGS) entry which is preliminary data.</text>
</comment>
<evidence type="ECO:0000313" key="3">
    <source>
        <dbReference type="Proteomes" id="UP000214684"/>
    </source>
</evidence>
<dbReference type="RefSeq" id="WP_089478303.1">
    <property type="nucleotide sequence ID" value="NZ_MUGS01000005.1"/>
</dbReference>
<dbReference type="GO" id="GO:0004386">
    <property type="term" value="F:helicase activity"/>
    <property type="evidence" value="ECO:0007669"/>
    <property type="project" value="UniProtKB-KW"/>
</dbReference>
<dbReference type="InterPro" id="IPR027417">
    <property type="entry name" value="P-loop_NTPase"/>
</dbReference>
<organism evidence="2 3">
    <name type="scientific">Flavobacterium araucananum</name>
    <dbReference type="NCBI Taxonomy" id="946678"/>
    <lineage>
        <taxon>Bacteria</taxon>
        <taxon>Pseudomonadati</taxon>
        <taxon>Bacteroidota</taxon>
        <taxon>Flavobacteriia</taxon>
        <taxon>Flavobacteriales</taxon>
        <taxon>Flavobacteriaceae</taxon>
        <taxon>Flavobacterium</taxon>
    </lineage>
</organism>
<sequence length="808" mass="94861">MNQIEKTALTDINKIETFQTIMEKLTIGTELTHEEIVYILGCAIIFLKHYEQDNRYTSYAEFAYYIVLKYSTQYNDYAPLYDFSTNFGYYPVTKAVLDDALLSEESLEDCCIGIELERYRHEEYIETVHQFNSKRQLLADQTLEVSYIAPTSFGKSSIIVDYIKKYTALNSKIGIIVPTKSLLMQTYRMIRNANLGKKIIIHDEMFQGQDSFIAIFTQERALRLLSKNNIHFNVLFIDEAHNILKDDPRSILLSRLLAKNRILNPNQNVVYLSPLIEDAHSLKIAQEQSINQHKIPFNIKEPEIYEFCTDGNVTKYNRFVNEQYHIGQFKDMFVYINSTSATKNFLYNYRPVSIELAAKELARHLPEIGNSEPINQLIKILKQEVHEKFYAVDYLKHGIVYLHGKLPDLIKEYLESKFKDLIEIKYIIANSVILEGMNLPIDNLYILNTYSLGGKELTNLIGRVNRLNTIFSRSKNDLNKLLPTVHFVNSELFNRKDGKMAAKIGLLRSRIFKDVIHNPTLDKFDLDKLTKSERERKKTLYDQVKEDETFLTKVPQNSFERVKQYLIESGISHFYEDLDKICQILDQRLDNVKSNPVWNTLDMMGKINYVFINNVDVKDAEFKRLQYPQARTYYDFHITVSQKKALKENVNHMFNYFKKRVADKNPLTFFGKTYGEVGRTESQQEAKLYINLGKKSDVELINLAIIKLKMEDDFISFKLNKFIIMLYDYKLISLDDYNKYIYGTTNQYKIDLSKIGLSVSLISRLENDNQLQYLFFDDYNNLRSLPEFEAYKNSVDDFYRFEIERFLN</sequence>
<dbReference type="EMBL" id="MUGS01000005">
    <property type="protein sequence ID" value="OXG08636.1"/>
    <property type="molecule type" value="Genomic_DNA"/>
</dbReference>
<dbReference type="GO" id="GO:0005524">
    <property type="term" value="F:ATP binding"/>
    <property type="evidence" value="ECO:0007669"/>
    <property type="project" value="InterPro"/>
</dbReference>
<dbReference type="SUPFAM" id="SSF52540">
    <property type="entry name" value="P-loop containing nucleoside triphosphate hydrolases"/>
    <property type="match status" value="1"/>
</dbReference>
<reference evidence="2 3" key="1">
    <citation type="submission" date="2016-11" db="EMBL/GenBank/DDBJ databases">
        <title>Whole genomes of Flavobacteriaceae.</title>
        <authorList>
            <person name="Stine C."/>
            <person name="Li C."/>
            <person name="Tadesse D."/>
        </authorList>
    </citation>
    <scope>NUCLEOTIDE SEQUENCE [LARGE SCALE GENOMIC DNA]</scope>
    <source>
        <strain evidence="2 3">DSM 24704</strain>
    </source>
</reference>
<evidence type="ECO:0000313" key="2">
    <source>
        <dbReference type="EMBL" id="OXG08636.1"/>
    </source>
</evidence>
<dbReference type="GO" id="GO:0016787">
    <property type="term" value="F:hydrolase activity"/>
    <property type="evidence" value="ECO:0007669"/>
    <property type="project" value="InterPro"/>
</dbReference>
<dbReference type="GO" id="GO:0003677">
    <property type="term" value="F:DNA binding"/>
    <property type="evidence" value="ECO:0007669"/>
    <property type="project" value="InterPro"/>
</dbReference>